<accession>A0AA39NJ26</accession>
<dbReference type="EMBL" id="JAUEPR010000083">
    <property type="protein sequence ID" value="KAK0466578.1"/>
    <property type="molecule type" value="Genomic_DNA"/>
</dbReference>
<keyword evidence="2" id="KW-1185">Reference proteome</keyword>
<gene>
    <name evidence="1" type="ORF">IW261DRAFT_1574492</name>
</gene>
<protein>
    <submittedName>
        <fullName evidence="1">Uncharacterized protein</fullName>
    </submittedName>
</protein>
<sequence length="92" mass="10059">MLVNAFMLLHSSPVCLSHYKYLWGQILSRKDGRKLSEHGQAELSKSLSTAFYSRLIADVPTITISSFFSLLTVISSVTVFELDGVAAGHLGV</sequence>
<evidence type="ECO:0000313" key="2">
    <source>
        <dbReference type="Proteomes" id="UP001175227"/>
    </source>
</evidence>
<dbReference type="AlphaFoldDB" id="A0AA39NJ26"/>
<dbReference type="Proteomes" id="UP001175227">
    <property type="component" value="Unassembled WGS sequence"/>
</dbReference>
<reference evidence="1" key="1">
    <citation type="submission" date="2023-06" db="EMBL/GenBank/DDBJ databases">
        <authorList>
            <consortium name="Lawrence Berkeley National Laboratory"/>
            <person name="Ahrendt S."/>
            <person name="Sahu N."/>
            <person name="Indic B."/>
            <person name="Wong-Bajracharya J."/>
            <person name="Merenyi Z."/>
            <person name="Ke H.-M."/>
            <person name="Monk M."/>
            <person name="Kocsube S."/>
            <person name="Drula E."/>
            <person name="Lipzen A."/>
            <person name="Balint B."/>
            <person name="Henrissat B."/>
            <person name="Andreopoulos B."/>
            <person name="Martin F.M."/>
            <person name="Harder C.B."/>
            <person name="Rigling D."/>
            <person name="Ford K.L."/>
            <person name="Foster G.D."/>
            <person name="Pangilinan J."/>
            <person name="Papanicolaou A."/>
            <person name="Barry K."/>
            <person name="LaButti K."/>
            <person name="Viragh M."/>
            <person name="Koriabine M."/>
            <person name="Yan M."/>
            <person name="Riley R."/>
            <person name="Champramary S."/>
            <person name="Plett K.L."/>
            <person name="Tsai I.J."/>
            <person name="Slot J."/>
            <person name="Sipos G."/>
            <person name="Plett J."/>
            <person name="Nagy L.G."/>
            <person name="Grigoriev I.V."/>
        </authorList>
    </citation>
    <scope>NUCLEOTIDE SEQUENCE</scope>
    <source>
        <strain evidence="1">ICMP 16352</strain>
    </source>
</reference>
<comment type="caution">
    <text evidence="1">The sequence shown here is derived from an EMBL/GenBank/DDBJ whole genome shotgun (WGS) entry which is preliminary data.</text>
</comment>
<organism evidence="1 2">
    <name type="scientific">Armillaria novae-zelandiae</name>
    <dbReference type="NCBI Taxonomy" id="153914"/>
    <lineage>
        <taxon>Eukaryota</taxon>
        <taxon>Fungi</taxon>
        <taxon>Dikarya</taxon>
        <taxon>Basidiomycota</taxon>
        <taxon>Agaricomycotina</taxon>
        <taxon>Agaricomycetes</taxon>
        <taxon>Agaricomycetidae</taxon>
        <taxon>Agaricales</taxon>
        <taxon>Marasmiineae</taxon>
        <taxon>Physalacriaceae</taxon>
        <taxon>Armillaria</taxon>
    </lineage>
</organism>
<name>A0AA39NJ26_9AGAR</name>
<evidence type="ECO:0000313" key="1">
    <source>
        <dbReference type="EMBL" id="KAK0466578.1"/>
    </source>
</evidence>
<proteinExistence type="predicted"/>